<feature type="domain" description="SnoaL-like" evidence="1">
    <location>
        <begin position="9"/>
        <end position="110"/>
    </location>
</feature>
<dbReference type="InterPro" id="IPR032710">
    <property type="entry name" value="NTF2-like_dom_sf"/>
</dbReference>
<feature type="domain" description="SnoaL-like" evidence="1">
    <location>
        <begin position="128"/>
        <end position="227"/>
    </location>
</feature>
<dbReference type="Proteomes" id="UP000582837">
    <property type="component" value="Unassembled WGS sequence"/>
</dbReference>
<accession>A0A841GZ95</accession>
<proteinExistence type="predicted"/>
<dbReference type="Pfam" id="PF12680">
    <property type="entry name" value="SnoaL_2"/>
    <property type="match status" value="2"/>
</dbReference>
<comment type="caution">
    <text evidence="2">The sequence shown here is derived from an EMBL/GenBank/DDBJ whole genome shotgun (WGS) entry which is preliminary data.</text>
</comment>
<sequence length="244" mass="26559">MMDATRIAEQYLEAWNEVDGDRRRALIARTWAEDASYADPMMQAQGADAIDAMIGGAQQQFAGHRFTVRGTPEGHNGRVRFSWSLAAAGAAPVAYGTDIAVIGEDGRFREVTGFLDTVPATADAGWTVDDFARFWGAPDLSLIGQGVADDAVAYWPGRDTPIRGGENYARPLRALLERVPDFRLEVAEHASNGDAVFIRWIARGTDAGEPLEFTGVDIVRHRDGLVTGNRIFCDHPLVREVAAA</sequence>
<gene>
    <name evidence="2" type="ORF">HNQ61_002650</name>
</gene>
<evidence type="ECO:0000259" key="1">
    <source>
        <dbReference type="Pfam" id="PF12680"/>
    </source>
</evidence>
<dbReference type="AlphaFoldDB" id="A0A841GZ95"/>
<name>A0A841GZ95_9BACT</name>
<protein>
    <submittedName>
        <fullName evidence="2">Ketosteroid isomerase-like protein</fullName>
    </submittedName>
</protein>
<reference evidence="2 3" key="1">
    <citation type="submission" date="2020-08" db="EMBL/GenBank/DDBJ databases">
        <title>Genomic Encyclopedia of Type Strains, Phase IV (KMG-IV): sequencing the most valuable type-strain genomes for metagenomic binning, comparative biology and taxonomic classification.</title>
        <authorList>
            <person name="Goeker M."/>
        </authorList>
    </citation>
    <scope>NUCLEOTIDE SEQUENCE [LARGE SCALE GENOMIC DNA]</scope>
    <source>
        <strain evidence="2 3">DSM 29007</strain>
    </source>
</reference>
<keyword evidence="2" id="KW-0413">Isomerase</keyword>
<evidence type="ECO:0000313" key="2">
    <source>
        <dbReference type="EMBL" id="MBB6071028.1"/>
    </source>
</evidence>
<keyword evidence="3" id="KW-1185">Reference proteome</keyword>
<dbReference type="RefSeq" id="WP_170033518.1">
    <property type="nucleotide sequence ID" value="NZ_JABDTL010000001.1"/>
</dbReference>
<organism evidence="2 3">
    <name type="scientific">Longimicrobium terrae</name>
    <dbReference type="NCBI Taxonomy" id="1639882"/>
    <lineage>
        <taxon>Bacteria</taxon>
        <taxon>Pseudomonadati</taxon>
        <taxon>Gemmatimonadota</taxon>
        <taxon>Longimicrobiia</taxon>
        <taxon>Longimicrobiales</taxon>
        <taxon>Longimicrobiaceae</taxon>
        <taxon>Longimicrobium</taxon>
    </lineage>
</organism>
<dbReference type="Gene3D" id="3.10.450.50">
    <property type="match status" value="2"/>
</dbReference>
<dbReference type="SUPFAM" id="SSF54427">
    <property type="entry name" value="NTF2-like"/>
    <property type="match status" value="2"/>
</dbReference>
<dbReference type="InterPro" id="IPR037401">
    <property type="entry name" value="SnoaL-like"/>
</dbReference>
<evidence type="ECO:0000313" key="3">
    <source>
        <dbReference type="Proteomes" id="UP000582837"/>
    </source>
</evidence>
<dbReference type="GO" id="GO:0016853">
    <property type="term" value="F:isomerase activity"/>
    <property type="evidence" value="ECO:0007669"/>
    <property type="project" value="UniProtKB-KW"/>
</dbReference>
<dbReference type="EMBL" id="JACHIA010000006">
    <property type="protein sequence ID" value="MBB6071028.1"/>
    <property type="molecule type" value="Genomic_DNA"/>
</dbReference>